<protein>
    <submittedName>
        <fullName evidence="2">Type I restriction enzyme R protein</fullName>
    </submittedName>
</protein>
<keyword evidence="3" id="KW-1185">Reference proteome</keyword>
<dbReference type="OrthoDB" id="511707at2"/>
<dbReference type="Gene3D" id="3.90.1570.30">
    <property type="match status" value="1"/>
</dbReference>
<dbReference type="InterPro" id="IPR007409">
    <property type="entry name" value="Restrct_endonuc_type1_HsdR_N"/>
</dbReference>
<name>K9WGQ7_9CYAN</name>
<dbReference type="EMBL" id="CP003630">
    <property type="protein sequence ID" value="AFZ18969.1"/>
    <property type="molecule type" value="Genomic_DNA"/>
</dbReference>
<dbReference type="GO" id="GO:0009035">
    <property type="term" value="F:type I site-specific deoxyribonuclease activity"/>
    <property type="evidence" value="ECO:0007669"/>
    <property type="project" value="UniProtKB-EC"/>
</dbReference>
<reference evidence="2 3" key="1">
    <citation type="submission" date="2012-06" db="EMBL/GenBank/DDBJ databases">
        <title>Finished chromosome of genome of Microcoleus sp. PCC 7113.</title>
        <authorList>
            <consortium name="US DOE Joint Genome Institute"/>
            <person name="Gugger M."/>
            <person name="Coursin T."/>
            <person name="Rippka R."/>
            <person name="Tandeau De Marsac N."/>
            <person name="Huntemann M."/>
            <person name="Wei C.-L."/>
            <person name="Han J."/>
            <person name="Detter J.C."/>
            <person name="Han C."/>
            <person name="Tapia R."/>
            <person name="Chen A."/>
            <person name="Kyrpides N."/>
            <person name="Mavromatis K."/>
            <person name="Markowitz V."/>
            <person name="Szeto E."/>
            <person name="Ivanova N."/>
            <person name="Pagani I."/>
            <person name="Pati A."/>
            <person name="Goodwin L."/>
            <person name="Nordberg H.P."/>
            <person name="Cantor M.N."/>
            <person name="Hua S.X."/>
            <person name="Woyke T."/>
            <person name="Kerfeld C.A."/>
        </authorList>
    </citation>
    <scope>NUCLEOTIDE SEQUENCE [LARGE SCALE GENOMIC DNA]</scope>
    <source>
        <strain evidence="2 3">PCC 7113</strain>
    </source>
</reference>
<evidence type="ECO:0000259" key="1">
    <source>
        <dbReference type="Pfam" id="PF04313"/>
    </source>
</evidence>
<dbReference type="Proteomes" id="UP000010471">
    <property type="component" value="Chromosome"/>
</dbReference>
<organism evidence="2 3">
    <name type="scientific">Allocoleopsis franciscana PCC 7113</name>
    <dbReference type="NCBI Taxonomy" id="1173027"/>
    <lineage>
        <taxon>Bacteria</taxon>
        <taxon>Bacillati</taxon>
        <taxon>Cyanobacteriota</taxon>
        <taxon>Cyanophyceae</taxon>
        <taxon>Coleofasciculales</taxon>
        <taxon>Coleofasciculaceae</taxon>
        <taxon>Allocoleopsis</taxon>
        <taxon>Allocoleopsis franciscana</taxon>
    </lineage>
</organism>
<dbReference type="HOGENOM" id="CLU_090272_0_0_3"/>
<evidence type="ECO:0000313" key="2">
    <source>
        <dbReference type="EMBL" id="AFZ18969.1"/>
    </source>
</evidence>
<dbReference type="PATRIC" id="fig|1173027.3.peg.3563"/>
<dbReference type="STRING" id="1173027.Mic7113_3231"/>
<dbReference type="Pfam" id="PF04313">
    <property type="entry name" value="HSDR_N"/>
    <property type="match status" value="1"/>
</dbReference>
<sequence length="214" mass="23752">MAKVVAVTEAIKSLAEAESRLNLSRAEDETFFTEWQTQLPSLSDSEQTALDTVRRRLLYHRADGELLEGAVTLLVVSPLLELAGFYDPPFKMKAEAAIEIAINDGEETLRGRIDVLILQNQLWVMVLESKKTMISTRSALPQALAYMMANPDLDKPRFGMLTNGDDVLFVKLLAQPTPQYGLSRAFSIYTIASELSSAFQVLKHLGQGIIHPES</sequence>
<accession>K9WGQ7</accession>
<feature type="domain" description="Restriction endonuclease type I HsdR N-terminal" evidence="1">
    <location>
        <begin position="107"/>
        <end position="175"/>
    </location>
</feature>
<gene>
    <name evidence="2" type="ORF">Mic7113_3231</name>
</gene>
<proteinExistence type="predicted"/>
<dbReference type="GO" id="GO:0003677">
    <property type="term" value="F:DNA binding"/>
    <property type="evidence" value="ECO:0007669"/>
    <property type="project" value="UniProtKB-KW"/>
</dbReference>
<dbReference type="eggNOG" id="COG2810">
    <property type="taxonomic scope" value="Bacteria"/>
</dbReference>
<dbReference type="GO" id="GO:0009307">
    <property type="term" value="P:DNA restriction-modification system"/>
    <property type="evidence" value="ECO:0007669"/>
    <property type="project" value="UniProtKB-KW"/>
</dbReference>
<dbReference type="KEGG" id="mic:Mic7113_3231"/>
<dbReference type="RefSeq" id="WP_015183113.1">
    <property type="nucleotide sequence ID" value="NC_019738.1"/>
</dbReference>
<dbReference type="GO" id="GO:0005524">
    <property type="term" value="F:ATP binding"/>
    <property type="evidence" value="ECO:0007669"/>
    <property type="project" value="UniProtKB-KW"/>
</dbReference>
<evidence type="ECO:0000313" key="3">
    <source>
        <dbReference type="Proteomes" id="UP000010471"/>
    </source>
</evidence>
<dbReference type="AlphaFoldDB" id="K9WGQ7"/>